<evidence type="ECO:0000259" key="13">
    <source>
        <dbReference type="PROSITE" id="PS50112"/>
    </source>
</evidence>
<dbReference type="PANTHER" id="PTHR43047">
    <property type="entry name" value="TWO-COMPONENT HISTIDINE PROTEIN KINASE"/>
    <property type="match status" value="1"/>
</dbReference>
<feature type="domain" description="PAS" evidence="13">
    <location>
        <begin position="457"/>
        <end position="530"/>
    </location>
</feature>
<dbReference type="CDD" id="cd00082">
    <property type="entry name" value="HisKA"/>
    <property type="match status" value="1"/>
</dbReference>
<evidence type="ECO:0000259" key="12">
    <source>
        <dbReference type="PROSITE" id="PS50109"/>
    </source>
</evidence>
<dbReference type="InterPro" id="IPR036097">
    <property type="entry name" value="HisK_dim/P_sf"/>
</dbReference>
<evidence type="ECO:0000313" key="14">
    <source>
        <dbReference type="EMBL" id="SLN55137.1"/>
    </source>
</evidence>
<keyword evidence="8" id="KW-0067">ATP-binding</keyword>
<protein>
    <recommendedName>
        <fullName evidence="3">histidine kinase</fullName>
        <ecNumber evidence="3">2.7.13.3</ecNumber>
    </recommendedName>
</protein>
<dbReference type="Pfam" id="PF13188">
    <property type="entry name" value="PAS_8"/>
    <property type="match status" value="1"/>
</dbReference>
<evidence type="ECO:0000256" key="1">
    <source>
        <dbReference type="ARBA" id="ARBA00000085"/>
    </source>
</evidence>
<dbReference type="Pfam" id="PF00989">
    <property type="entry name" value="PAS"/>
    <property type="match status" value="1"/>
</dbReference>
<dbReference type="Pfam" id="PF00512">
    <property type="entry name" value="HisKA"/>
    <property type="match status" value="1"/>
</dbReference>
<dbReference type="GO" id="GO:0006355">
    <property type="term" value="P:regulation of DNA-templated transcription"/>
    <property type="evidence" value="ECO:0007669"/>
    <property type="project" value="InterPro"/>
</dbReference>
<comment type="catalytic activity">
    <reaction evidence="1">
        <text>ATP + protein L-histidine = ADP + protein N-phospho-L-histidine.</text>
        <dbReference type="EC" id="2.7.13.3"/>
    </reaction>
</comment>
<evidence type="ECO:0000256" key="3">
    <source>
        <dbReference type="ARBA" id="ARBA00012438"/>
    </source>
</evidence>
<keyword evidence="4" id="KW-0597">Phosphoprotein</keyword>
<dbReference type="SUPFAM" id="SSF55785">
    <property type="entry name" value="PYP-like sensor domain (PAS domain)"/>
    <property type="match status" value="2"/>
</dbReference>
<organism evidence="14 15">
    <name type="scientific">Oceanibacterium hippocampi</name>
    <dbReference type="NCBI Taxonomy" id="745714"/>
    <lineage>
        <taxon>Bacteria</taxon>
        <taxon>Pseudomonadati</taxon>
        <taxon>Pseudomonadota</taxon>
        <taxon>Alphaproteobacteria</taxon>
        <taxon>Sneathiellales</taxon>
        <taxon>Sneathiellaceae</taxon>
        <taxon>Oceanibacterium</taxon>
    </lineage>
</organism>
<evidence type="ECO:0000256" key="5">
    <source>
        <dbReference type="ARBA" id="ARBA00022679"/>
    </source>
</evidence>
<dbReference type="InParanoid" id="A0A1Y5T3S4"/>
<dbReference type="SUPFAM" id="SSF47384">
    <property type="entry name" value="Homodimeric domain of signal transducing histidine kinase"/>
    <property type="match status" value="1"/>
</dbReference>
<dbReference type="GO" id="GO:0009927">
    <property type="term" value="F:histidine phosphotransfer kinase activity"/>
    <property type="evidence" value="ECO:0007669"/>
    <property type="project" value="TreeGrafter"/>
</dbReference>
<dbReference type="InterPro" id="IPR035965">
    <property type="entry name" value="PAS-like_dom_sf"/>
</dbReference>
<evidence type="ECO:0000256" key="8">
    <source>
        <dbReference type="ARBA" id="ARBA00022840"/>
    </source>
</evidence>
<reference evidence="14 15" key="1">
    <citation type="submission" date="2017-03" db="EMBL/GenBank/DDBJ databases">
        <authorList>
            <person name="Afonso C.L."/>
            <person name="Miller P.J."/>
            <person name="Scott M.A."/>
            <person name="Spackman E."/>
            <person name="Goraichik I."/>
            <person name="Dimitrov K.M."/>
            <person name="Suarez D.L."/>
            <person name="Swayne D.E."/>
        </authorList>
    </citation>
    <scope>NUCLEOTIDE SEQUENCE [LARGE SCALE GENOMIC DNA]</scope>
    <source>
        <strain evidence="14 15">CECT 7691</strain>
    </source>
</reference>
<dbReference type="InterPro" id="IPR004358">
    <property type="entry name" value="Sig_transdc_His_kin-like_C"/>
</dbReference>
<dbReference type="Gene3D" id="3.30.565.10">
    <property type="entry name" value="Histidine kinase-like ATPase, C-terminal domain"/>
    <property type="match status" value="1"/>
</dbReference>
<dbReference type="PROSITE" id="PS50109">
    <property type="entry name" value="HIS_KIN"/>
    <property type="match status" value="1"/>
</dbReference>
<feature type="domain" description="Histidine kinase" evidence="12">
    <location>
        <begin position="601"/>
        <end position="822"/>
    </location>
</feature>
<dbReference type="InterPro" id="IPR000014">
    <property type="entry name" value="PAS"/>
</dbReference>
<dbReference type="SMART" id="SM00091">
    <property type="entry name" value="PAS"/>
    <property type="match status" value="4"/>
</dbReference>
<dbReference type="FunFam" id="1.10.287.130:FF:000038">
    <property type="entry name" value="Sensory transduction histidine kinase"/>
    <property type="match status" value="1"/>
</dbReference>
<dbReference type="GO" id="GO:0005886">
    <property type="term" value="C:plasma membrane"/>
    <property type="evidence" value="ECO:0007669"/>
    <property type="project" value="TreeGrafter"/>
</dbReference>
<dbReference type="InterPro" id="IPR013767">
    <property type="entry name" value="PAS_fold"/>
</dbReference>
<dbReference type="CDD" id="cd00130">
    <property type="entry name" value="PAS"/>
    <property type="match status" value="1"/>
</dbReference>
<evidence type="ECO:0000256" key="2">
    <source>
        <dbReference type="ARBA" id="ARBA00004370"/>
    </source>
</evidence>
<dbReference type="PRINTS" id="PR00344">
    <property type="entry name" value="BCTRLSENSOR"/>
</dbReference>
<name>A0A1Y5T3S4_9PROT</name>
<dbReference type="InterPro" id="IPR003661">
    <property type="entry name" value="HisK_dim/P_dom"/>
</dbReference>
<dbReference type="GO" id="GO:0000155">
    <property type="term" value="F:phosphorelay sensor kinase activity"/>
    <property type="evidence" value="ECO:0007669"/>
    <property type="project" value="InterPro"/>
</dbReference>
<dbReference type="Gene3D" id="1.10.287.130">
    <property type="match status" value="1"/>
</dbReference>
<keyword evidence="5 14" id="KW-0808">Transferase</keyword>
<dbReference type="EMBL" id="FWFR01000002">
    <property type="protein sequence ID" value="SLN55137.1"/>
    <property type="molecule type" value="Genomic_DNA"/>
</dbReference>
<proteinExistence type="predicted"/>
<keyword evidence="15" id="KW-1185">Reference proteome</keyword>
<evidence type="ECO:0000256" key="9">
    <source>
        <dbReference type="ARBA" id="ARBA00023012"/>
    </source>
</evidence>
<gene>
    <name evidence="14" type="primary">pleC_4</name>
    <name evidence="14" type="ORF">OCH7691_02365</name>
</gene>
<accession>A0A1Y5T3S4</accession>
<feature type="coiled-coil region" evidence="11">
    <location>
        <begin position="574"/>
        <end position="601"/>
    </location>
</feature>
<dbReference type="Pfam" id="PF02518">
    <property type="entry name" value="HATPase_c"/>
    <property type="match status" value="1"/>
</dbReference>
<sequence length="829" mass="92728">MPLPRIFRLNRRQGRPRKLALLLAVAGIAAVSAYFHDPLLCAAGTLLAAALGYYLAFRPGGILPDAAIATDICDSFEKHPDGLMILDQDDRLRYCNNRAREIYAGVADIMVPGIGMHELIDQAAERHGRGADRETLETARRAHHEFLDRPEGRMDLTTTDGLTIQWSTRRLGNGGRILLFHDVTQARAHAAALEESRARGDQLHEQLVEAIESFPDGFALFDRDDRFVLCNRKFKREHASLAPLLTPGTQRSEILRHSKFESERRLWRQLAAANRKDEPIAVPARAPFVEQTVDGRWFSMNEFRSGNGIVAVLESDVTDSKRQTDELAGQTALLQAVFDSVDQAFAVSDKELRLAGWNPKYQELLELPDSLLRIGTPLTEIFRWLAARRLEDQSRIEPELQRFRLRLRHGKAHRSDFKMPGGRSIRAQQTPLPDGGFVFSYLDVTEQRREADLLRESEVRYRQMVENSPDAILLHDDGRIVYANRATISMVAASDPAEVVGHHIFEFFQEEERDKLAERSRLVEIKLDSKPMVLHDFRLVKVDGAFFNAEIEATRVHFTDQPLTQVVVRDITERKSYEDTLRAAKEQAELANRTKNEFLANMSHELRTPLNAIIGFSQIIQGQMFGPVGSAKYLEYADDIYESGSHLLSLINDILDLSKAESGKQELREATVDVGNAVGGCFRLVKERAAEGGVTLNNKLAADFPRLYADERLIRQVLINLLTNAIKFTPAGGNVDVVGTILGDGTMSIAVVDSGIGIAEKDIPRALSAFTQIDSSFNRKYEGTGLGLPLSRRLVELHRGTLTIESTVGIGTTVAMLFPSERVRSRIAA</sequence>
<dbReference type="Pfam" id="PF12860">
    <property type="entry name" value="PAS_7"/>
    <property type="match status" value="2"/>
</dbReference>
<dbReference type="SUPFAM" id="SSF55874">
    <property type="entry name" value="ATPase domain of HSP90 chaperone/DNA topoisomerase II/histidine kinase"/>
    <property type="match status" value="1"/>
</dbReference>
<evidence type="ECO:0000313" key="15">
    <source>
        <dbReference type="Proteomes" id="UP000193200"/>
    </source>
</evidence>
<comment type="subcellular location">
    <subcellularLocation>
        <location evidence="2">Membrane</location>
    </subcellularLocation>
</comment>
<dbReference type="PANTHER" id="PTHR43047:SF63">
    <property type="entry name" value="HISTIDINE KINASE"/>
    <property type="match status" value="1"/>
</dbReference>
<dbReference type="Proteomes" id="UP000193200">
    <property type="component" value="Unassembled WGS sequence"/>
</dbReference>
<dbReference type="EC" id="2.7.13.3" evidence="3"/>
<dbReference type="NCBIfam" id="TIGR00229">
    <property type="entry name" value="sensory_box"/>
    <property type="match status" value="1"/>
</dbReference>
<dbReference type="CDD" id="cd16922">
    <property type="entry name" value="HATPase_EvgS-ArcB-TorS-like"/>
    <property type="match status" value="1"/>
</dbReference>
<dbReference type="InterPro" id="IPR005467">
    <property type="entry name" value="His_kinase_dom"/>
</dbReference>
<evidence type="ECO:0000256" key="7">
    <source>
        <dbReference type="ARBA" id="ARBA00022777"/>
    </source>
</evidence>
<keyword evidence="6" id="KW-0547">Nucleotide-binding</keyword>
<keyword evidence="9" id="KW-0902">Two-component regulatory system</keyword>
<dbReference type="SMART" id="SM00387">
    <property type="entry name" value="HATPase_c"/>
    <property type="match status" value="1"/>
</dbReference>
<keyword evidence="11" id="KW-0175">Coiled coil</keyword>
<dbReference type="PROSITE" id="PS50112">
    <property type="entry name" value="PAS"/>
    <property type="match status" value="1"/>
</dbReference>
<keyword evidence="7" id="KW-0418">Kinase</keyword>
<dbReference type="SMART" id="SM00388">
    <property type="entry name" value="HisKA"/>
    <property type="match status" value="1"/>
</dbReference>
<dbReference type="InterPro" id="IPR003594">
    <property type="entry name" value="HATPase_dom"/>
</dbReference>
<dbReference type="GO" id="GO:0005524">
    <property type="term" value="F:ATP binding"/>
    <property type="evidence" value="ECO:0007669"/>
    <property type="project" value="UniProtKB-KW"/>
</dbReference>
<dbReference type="Gene3D" id="3.30.450.20">
    <property type="entry name" value="PAS domain"/>
    <property type="match status" value="4"/>
</dbReference>
<dbReference type="InterPro" id="IPR036890">
    <property type="entry name" value="HATPase_C_sf"/>
</dbReference>
<evidence type="ECO:0000256" key="4">
    <source>
        <dbReference type="ARBA" id="ARBA00022553"/>
    </source>
</evidence>
<evidence type="ECO:0000256" key="11">
    <source>
        <dbReference type="SAM" id="Coils"/>
    </source>
</evidence>
<evidence type="ECO:0000256" key="6">
    <source>
        <dbReference type="ARBA" id="ARBA00022741"/>
    </source>
</evidence>
<dbReference type="AlphaFoldDB" id="A0A1Y5T3S4"/>
<evidence type="ECO:0000256" key="10">
    <source>
        <dbReference type="ARBA" id="ARBA00023136"/>
    </source>
</evidence>
<keyword evidence="10" id="KW-0472">Membrane</keyword>